<keyword evidence="2" id="KW-1185">Reference proteome</keyword>
<protein>
    <submittedName>
        <fullName evidence="1">Uncharacterized protein</fullName>
    </submittedName>
</protein>
<dbReference type="Proteomes" id="UP000253769">
    <property type="component" value="Unassembled WGS sequence"/>
</dbReference>
<dbReference type="AlphaFoldDB" id="A0A369WEK1"/>
<dbReference type="EMBL" id="QQOH01000003">
    <property type="protein sequence ID" value="RDE19589.1"/>
    <property type="molecule type" value="Genomic_DNA"/>
</dbReference>
<evidence type="ECO:0000313" key="1">
    <source>
        <dbReference type="EMBL" id="RDE19589.1"/>
    </source>
</evidence>
<sequence>MQSLNLVSLQSGTVHSAELVAEPSLAELNLQGRQDDQRLMIALGQTLGCPRPINPKGISRCRDLLLVWLDHAEVVAIAHPRFGYDLESGLRAVLGDQIEIELIPDTSLHLSLDSDSWKALQALEYHSIDADGLSEQPDSLCVRPSSACRELSLLLQQQDHELFQRWIQQLSH</sequence>
<accession>A0A369WEK1</accession>
<dbReference type="RefSeq" id="WP_114695935.1">
    <property type="nucleotide sequence ID" value="NZ_QQOH01000003.1"/>
</dbReference>
<name>A0A369WEK1_9GAMM</name>
<reference evidence="1 2" key="1">
    <citation type="submission" date="2018-07" db="EMBL/GenBank/DDBJ databases">
        <title>Motiliproteus coralliicola sp. nov., a bacterium isolated from Coral.</title>
        <authorList>
            <person name="Wang G."/>
        </authorList>
    </citation>
    <scope>NUCLEOTIDE SEQUENCE [LARGE SCALE GENOMIC DNA]</scope>
    <source>
        <strain evidence="1 2">C34</strain>
    </source>
</reference>
<proteinExistence type="predicted"/>
<organism evidence="1 2">
    <name type="scientific">Motiliproteus coralliicola</name>
    <dbReference type="NCBI Taxonomy" id="2283196"/>
    <lineage>
        <taxon>Bacteria</taxon>
        <taxon>Pseudomonadati</taxon>
        <taxon>Pseudomonadota</taxon>
        <taxon>Gammaproteobacteria</taxon>
        <taxon>Oceanospirillales</taxon>
        <taxon>Oceanospirillaceae</taxon>
        <taxon>Motiliproteus</taxon>
    </lineage>
</organism>
<evidence type="ECO:0000313" key="2">
    <source>
        <dbReference type="Proteomes" id="UP000253769"/>
    </source>
</evidence>
<comment type="caution">
    <text evidence="1">The sequence shown here is derived from an EMBL/GenBank/DDBJ whole genome shotgun (WGS) entry which is preliminary data.</text>
</comment>
<gene>
    <name evidence="1" type="ORF">DV711_11935</name>
</gene>